<protein>
    <submittedName>
        <fullName evidence="1">Uncharacterized protein</fullName>
    </submittedName>
</protein>
<reference evidence="1 2" key="1">
    <citation type="submission" date="2023-07" db="EMBL/GenBank/DDBJ databases">
        <title>Genomic Encyclopedia of Type Strains, Phase IV (KMG-IV): sequencing the most valuable type-strain genomes for metagenomic binning, comparative biology and taxonomic classification.</title>
        <authorList>
            <person name="Goeker M."/>
        </authorList>
    </citation>
    <scope>NUCLEOTIDE SEQUENCE [LARGE SCALE GENOMIC DNA]</scope>
    <source>
        <strain evidence="1 2">DSM 27594</strain>
    </source>
</reference>
<proteinExistence type="predicted"/>
<gene>
    <name evidence="1" type="ORF">J2S10_004944</name>
</gene>
<name>A0ABT9Y3K4_9BACI</name>
<dbReference type="EMBL" id="JAUSTW010000011">
    <property type="protein sequence ID" value="MDQ0201734.1"/>
    <property type="molecule type" value="Genomic_DNA"/>
</dbReference>
<evidence type="ECO:0000313" key="2">
    <source>
        <dbReference type="Proteomes" id="UP001224122"/>
    </source>
</evidence>
<comment type="caution">
    <text evidence="1">The sequence shown here is derived from an EMBL/GenBank/DDBJ whole genome shotgun (WGS) entry which is preliminary data.</text>
</comment>
<organism evidence="1 2">
    <name type="scientific">Neobacillus ginsengisoli</name>
    <dbReference type="NCBI Taxonomy" id="904295"/>
    <lineage>
        <taxon>Bacteria</taxon>
        <taxon>Bacillati</taxon>
        <taxon>Bacillota</taxon>
        <taxon>Bacilli</taxon>
        <taxon>Bacillales</taxon>
        <taxon>Bacillaceae</taxon>
        <taxon>Neobacillus</taxon>
    </lineage>
</organism>
<sequence>MKTTEEIFKKENFPIPKGFSEEDLSAGTTRLFEDEYFVHYFKYASKAGMCNYNFAVPLVFRNDVEESFSYCLESNSGLDETNQRNIIE</sequence>
<accession>A0ABT9Y3K4</accession>
<dbReference type="InterPro" id="IPR012347">
    <property type="entry name" value="Ferritin-like"/>
</dbReference>
<dbReference type="Pfam" id="PF11553">
    <property type="entry name" value="DUF3231"/>
    <property type="match status" value="1"/>
</dbReference>
<dbReference type="Gene3D" id="1.20.1260.10">
    <property type="match status" value="1"/>
</dbReference>
<evidence type="ECO:0000313" key="1">
    <source>
        <dbReference type="EMBL" id="MDQ0201734.1"/>
    </source>
</evidence>
<dbReference type="InterPro" id="IPR021617">
    <property type="entry name" value="DUF3231"/>
</dbReference>
<keyword evidence="2" id="KW-1185">Reference proteome</keyword>
<dbReference type="Proteomes" id="UP001224122">
    <property type="component" value="Unassembled WGS sequence"/>
</dbReference>